<dbReference type="InterPro" id="IPR000719">
    <property type="entry name" value="Prot_kinase_dom"/>
</dbReference>
<evidence type="ECO:0000313" key="14">
    <source>
        <dbReference type="EMBL" id="NYG54190.1"/>
    </source>
</evidence>
<protein>
    <recommendedName>
        <fullName evidence="1">non-specific serine/threonine protein kinase</fullName>
        <ecNumber evidence="1">2.7.11.1</ecNumber>
    </recommendedName>
</protein>
<evidence type="ECO:0000313" key="15">
    <source>
        <dbReference type="Proteomes" id="UP000544110"/>
    </source>
</evidence>
<keyword evidence="5" id="KW-0547">Nucleotide-binding</keyword>
<dbReference type="SUPFAM" id="SSF56112">
    <property type="entry name" value="Protein kinase-like (PK-like)"/>
    <property type="match status" value="1"/>
</dbReference>
<evidence type="ECO:0000256" key="8">
    <source>
        <dbReference type="ARBA" id="ARBA00047899"/>
    </source>
</evidence>
<evidence type="ECO:0000256" key="2">
    <source>
        <dbReference type="ARBA" id="ARBA00022527"/>
    </source>
</evidence>
<evidence type="ECO:0000259" key="13">
    <source>
        <dbReference type="PROSITE" id="PS51178"/>
    </source>
</evidence>
<dbReference type="InterPro" id="IPR011009">
    <property type="entry name" value="Kinase-like_dom_sf"/>
</dbReference>
<organism evidence="14 15">
    <name type="scientific">Nocardioides perillae</name>
    <dbReference type="NCBI Taxonomy" id="1119534"/>
    <lineage>
        <taxon>Bacteria</taxon>
        <taxon>Bacillati</taxon>
        <taxon>Actinomycetota</taxon>
        <taxon>Actinomycetes</taxon>
        <taxon>Propionibacteriales</taxon>
        <taxon>Nocardioidaceae</taxon>
        <taxon>Nocardioides</taxon>
    </lineage>
</organism>
<comment type="caution">
    <text evidence="14">The sequence shown here is derived from an EMBL/GenBank/DDBJ whole genome shotgun (WGS) entry which is preliminary data.</text>
</comment>
<evidence type="ECO:0000256" key="3">
    <source>
        <dbReference type="ARBA" id="ARBA00022679"/>
    </source>
</evidence>
<comment type="catalytic activity">
    <reaction evidence="9">
        <text>L-seryl-[protein] + ATP = O-phospho-L-seryl-[protein] + ADP + H(+)</text>
        <dbReference type="Rhea" id="RHEA:17989"/>
        <dbReference type="Rhea" id="RHEA-COMP:9863"/>
        <dbReference type="Rhea" id="RHEA-COMP:11604"/>
        <dbReference type="ChEBI" id="CHEBI:15378"/>
        <dbReference type="ChEBI" id="CHEBI:29999"/>
        <dbReference type="ChEBI" id="CHEBI:30616"/>
        <dbReference type="ChEBI" id="CHEBI:83421"/>
        <dbReference type="ChEBI" id="CHEBI:456216"/>
        <dbReference type="EC" id="2.7.11.1"/>
    </reaction>
</comment>
<feature type="domain" description="Protein kinase" evidence="12">
    <location>
        <begin position="16"/>
        <end position="281"/>
    </location>
</feature>
<dbReference type="Gene3D" id="3.30.200.20">
    <property type="entry name" value="Phosphorylase Kinase, domain 1"/>
    <property type="match status" value="1"/>
</dbReference>
<feature type="domain" description="PASTA" evidence="13">
    <location>
        <begin position="425"/>
        <end position="485"/>
    </location>
</feature>
<dbReference type="SMART" id="SM00220">
    <property type="entry name" value="S_TKc"/>
    <property type="match status" value="1"/>
</dbReference>
<dbReference type="Pfam" id="PF00069">
    <property type="entry name" value="Pkinase"/>
    <property type="match status" value="1"/>
</dbReference>
<proteinExistence type="predicted"/>
<feature type="compositionally biased region" description="Gly residues" evidence="10">
    <location>
        <begin position="343"/>
        <end position="355"/>
    </location>
</feature>
<dbReference type="PROSITE" id="PS00108">
    <property type="entry name" value="PROTEIN_KINASE_ST"/>
    <property type="match status" value="1"/>
</dbReference>
<dbReference type="AlphaFoldDB" id="A0A7Y9RQ05"/>
<dbReference type="Gene3D" id="1.10.510.10">
    <property type="entry name" value="Transferase(Phosphotransferase) domain 1"/>
    <property type="match status" value="1"/>
</dbReference>
<evidence type="ECO:0000256" key="10">
    <source>
        <dbReference type="SAM" id="MobiDB-lite"/>
    </source>
</evidence>
<comment type="catalytic activity">
    <reaction evidence="8">
        <text>L-threonyl-[protein] + ATP = O-phospho-L-threonyl-[protein] + ADP + H(+)</text>
        <dbReference type="Rhea" id="RHEA:46608"/>
        <dbReference type="Rhea" id="RHEA-COMP:11060"/>
        <dbReference type="Rhea" id="RHEA-COMP:11605"/>
        <dbReference type="ChEBI" id="CHEBI:15378"/>
        <dbReference type="ChEBI" id="CHEBI:30013"/>
        <dbReference type="ChEBI" id="CHEBI:30616"/>
        <dbReference type="ChEBI" id="CHEBI:61977"/>
        <dbReference type="ChEBI" id="CHEBI:456216"/>
        <dbReference type="EC" id="2.7.11.1"/>
    </reaction>
</comment>
<keyword evidence="2" id="KW-0723">Serine/threonine-protein kinase</keyword>
<dbReference type="EC" id="2.7.11.1" evidence="1"/>
<dbReference type="CDD" id="cd14014">
    <property type="entry name" value="STKc_PknB_like"/>
    <property type="match status" value="1"/>
</dbReference>
<dbReference type="Gene3D" id="3.30.10.20">
    <property type="match status" value="1"/>
</dbReference>
<dbReference type="Pfam" id="PF03793">
    <property type="entry name" value="PASTA"/>
    <property type="match status" value="1"/>
</dbReference>
<sequence>MTTPAGPRTVDPAGRYALESRIATGGMGEVWRARDTVLDRAVAVKLLKPEYADDATFRARFETEARHAAALHHPHVAAVYDFGETAADDGSGVPRPYLVMELVDGQPLSALLRPGQPMAATAVTGLLAQAADAIGAAHAAGIVHRDVKPANLLVTPDRQVKITDFGIARAAEGMALTQTGQVMGTPQYFSPEQAQGAPASPASDVYSLGVVAFECLAGRRPFDGPTPVAAALAHVREPVPDLPAAVPADLATVVRTCLAKDPADRFADGAALAAALRDPATAATAIVAGGPDDDRTRVVPGLVAGAAGAGAVGAGVAGAVGPAAAGTAPTAVVPGAASTGATPLGGGRGAGSGEGPGERPGDGAGRRTAVVALVLLLVVAAAVAALLLAGRGDDDEPTDAPTTAGPTERPSPTATASEDTSVLVDPDDYVGRPLDEVVADLRSLGLEVREDEVDNPGGEEPGIVTAVDPAGDLEEGDRVTVSYWGPEPDPVEEPDEEEPDEEEPQEPAPTPEPTPSPEPTEAPAPTEPTDPATEGDAPADAPSEPAAEPAPTTPAARTAAGGQR</sequence>
<feature type="compositionally biased region" description="Acidic residues" evidence="10">
    <location>
        <begin position="489"/>
        <end position="505"/>
    </location>
</feature>
<evidence type="ECO:0000256" key="1">
    <source>
        <dbReference type="ARBA" id="ARBA00012513"/>
    </source>
</evidence>
<dbReference type="RefSeq" id="WP_179516862.1">
    <property type="nucleotide sequence ID" value="NZ_JACCAC010000001.1"/>
</dbReference>
<keyword evidence="3 14" id="KW-0808">Transferase</keyword>
<dbReference type="FunFam" id="3.30.200.20:FF:000035">
    <property type="entry name" value="Serine/threonine protein kinase Stk1"/>
    <property type="match status" value="1"/>
</dbReference>
<dbReference type="EMBL" id="JACCAC010000001">
    <property type="protein sequence ID" value="NYG54190.1"/>
    <property type="molecule type" value="Genomic_DNA"/>
</dbReference>
<dbReference type="GO" id="GO:0005524">
    <property type="term" value="F:ATP binding"/>
    <property type="evidence" value="ECO:0007669"/>
    <property type="project" value="UniProtKB-KW"/>
</dbReference>
<keyword evidence="11" id="KW-0472">Membrane</keyword>
<keyword evidence="15" id="KW-1185">Reference proteome</keyword>
<keyword evidence="6 14" id="KW-0418">Kinase</keyword>
<dbReference type="InterPro" id="IPR008271">
    <property type="entry name" value="Ser/Thr_kinase_AS"/>
</dbReference>
<dbReference type="Proteomes" id="UP000544110">
    <property type="component" value="Unassembled WGS sequence"/>
</dbReference>
<dbReference type="GO" id="GO:0045717">
    <property type="term" value="P:negative regulation of fatty acid biosynthetic process"/>
    <property type="evidence" value="ECO:0007669"/>
    <property type="project" value="UniProtKB-ARBA"/>
</dbReference>
<gene>
    <name evidence="14" type="ORF">BJ989_000494</name>
</gene>
<dbReference type="PANTHER" id="PTHR43289">
    <property type="entry name" value="MITOGEN-ACTIVATED PROTEIN KINASE KINASE KINASE 20-RELATED"/>
    <property type="match status" value="1"/>
</dbReference>
<feature type="compositionally biased region" description="Low complexity" evidence="10">
    <location>
        <begin position="399"/>
        <end position="408"/>
    </location>
</feature>
<keyword evidence="4" id="KW-0677">Repeat</keyword>
<evidence type="ECO:0000256" key="9">
    <source>
        <dbReference type="ARBA" id="ARBA00048679"/>
    </source>
</evidence>
<feature type="transmembrane region" description="Helical" evidence="11">
    <location>
        <begin position="369"/>
        <end position="389"/>
    </location>
</feature>
<evidence type="ECO:0000256" key="5">
    <source>
        <dbReference type="ARBA" id="ARBA00022741"/>
    </source>
</evidence>
<accession>A0A7Y9RQ05</accession>
<dbReference type="FunFam" id="1.10.510.10:FF:000021">
    <property type="entry name" value="Serine/threonine protein kinase"/>
    <property type="match status" value="1"/>
</dbReference>
<keyword evidence="11" id="KW-1133">Transmembrane helix</keyword>
<evidence type="ECO:0000256" key="6">
    <source>
        <dbReference type="ARBA" id="ARBA00022777"/>
    </source>
</evidence>
<feature type="compositionally biased region" description="Low complexity" evidence="10">
    <location>
        <begin position="529"/>
        <end position="564"/>
    </location>
</feature>
<keyword evidence="7" id="KW-0067">ATP-binding</keyword>
<dbReference type="CDD" id="cd06577">
    <property type="entry name" value="PASTA_pknB"/>
    <property type="match status" value="1"/>
</dbReference>
<evidence type="ECO:0000259" key="12">
    <source>
        <dbReference type="PROSITE" id="PS50011"/>
    </source>
</evidence>
<dbReference type="InterPro" id="IPR005543">
    <property type="entry name" value="PASTA_dom"/>
</dbReference>
<feature type="region of interest" description="Disordered" evidence="10">
    <location>
        <begin position="336"/>
        <end position="364"/>
    </location>
</feature>
<keyword evidence="11" id="KW-0812">Transmembrane</keyword>
<name>A0A7Y9RQ05_9ACTN</name>
<evidence type="ECO:0000256" key="7">
    <source>
        <dbReference type="ARBA" id="ARBA00022840"/>
    </source>
</evidence>
<feature type="compositionally biased region" description="Pro residues" evidence="10">
    <location>
        <begin position="506"/>
        <end position="528"/>
    </location>
</feature>
<feature type="compositionally biased region" description="Polar residues" evidence="10">
    <location>
        <begin position="410"/>
        <end position="420"/>
    </location>
</feature>
<dbReference type="GO" id="GO:0004674">
    <property type="term" value="F:protein serine/threonine kinase activity"/>
    <property type="evidence" value="ECO:0007669"/>
    <property type="project" value="UniProtKB-KW"/>
</dbReference>
<dbReference type="PROSITE" id="PS51178">
    <property type="entry name" value="PASTA"/>
    <property type="match status" value="1"/>
</dbReference>
<evidence type="ECO:0000256" key="11">
    <source>
        <dbReference type="SAM" id="Phobius"/>
    </source>
</evidence>
<dbReference type="PANTHER" id="PTHR43289:SF6">
    <property type="entry name" value="SERINE_THREONINE-PROTEIN KINASE NEKL-3"/>
    <property type="match status" value="1"/>
</dbReference>
<feature type="region of interest" description="Disordered" evidence="10">
    <location>
        <begin position="448"/>
        <end position="564"/>
    </location>
</feature>
<feature type="region of interest" description="Disordered" evidence="10">
    <location>
        <begin position="391"/>
        <end position="429"/>
    </location>
</feature>
<dbReference type="PROSITE" id="PS50011">
    <property type="entry name" value="PROTEIN_KINASE_DOM"/>
    <property type="match status" value="1"/>
</dbReference>
<evidence type="ECO:0000256" key="4">
    <source>
        <dbReference type="ARBA" id="ARBA00022737"/>
    </source>
</evidence>
<reference evidence="14 15" key="1">
    <citation type="submission" date="2020-07" db="EMBL/GenBank/DDBJ databases">
        <title>Sequencing the genomes of 1000 actinobacteria strains.</title>
        <authorList>
            <person name="Klenk H.-P."/>
        </authorList>
    </citation>
    <scope>NUCLEOTIDE SEQUENCE [LARGE SCALE GENOMIC DNA]</scope>
    <source>
        <strain evidence="14 15">DSM 24552</strain>
    </source>
</reference>